<keyword evidence="6" id="KW-0472">Membrane</keyword>
<evidence type="ECO:0000256" key="1">
    <source>
        <dbReference type="ARBA" id="ARBA00004141"/>
    </source>
</evidence>
<sequence length="413" mass="46389">MNEKFEDYRAKSLNDGSMHLNITDYDVDDDEARKENSFDDVSSDSSAMDSSIKMSIIDQSFSSTTTASSVSSPTGTKNNKKQFLKYISLITLTIQNASLTLFMRAAKTQPVQFISSTAVIMAELLKLITCLVMVYRDEGKSFRKTWKVLKKTILLDPIDTLKVAVPAIVYYIQNNLIFLAATHLDPATSQVTYQLKILTTALFSLVLLKKKLILFQWLSLIILFVGVACVQLTQRKKISHNQNPNEQNLLIGFLAILTACFLSGFAGVYFEKILKNNSVISLWIRNIQLSAIAIPFGLIQVFVTDWKFIHEKGFFYGYTILTWTVIFLSAQGGLIVAVVVKYADNILKGFATSISIIISCIVSIYVFNFTLTFQFFVGAFLVISSVFLYNKPDLFGIERITAFKKAVSSINHR</sequence>
<dbReference type="AlphaFoldDB" id="A0A132AL45"/>
<keyword evidence="3" id="KW-0762">Sugar transport</keyword>
<dbReference type="OrthoDB" id="408493at2759"/>
<evidence type="ECO:0000256" key="4">
    <source>
        <dbReference type="ARBA" id="ARBA00022692"/>
    </source>
</evidence>
<keyword evidence="3" id="KW-0813">Transport</keyword>
<organism evidence="7 8">
    <name type="scientific">Sarcoptes scabiei</name>
    <name type="common">Itch mite</name>
    <name type="synonym">Acarus scabiei</name>
    <dbReference type="NCBI Taxonomy" id="52283"/>
    <lineage>
        <taxon>Eukaryota</taxon>
        <taxon>Metazoa</taxon>
        <taxon>Ecdysozoa</taxon>
        <taxon>Arthropoda</taxon>
        <taxon>Chelicerata</taxon>
        <taxon>Arachnida</taxon>
        <taxon>Acari</taxon>
        <taxon>Acariformes</taxon>
        <taxon>Sarcoptiformes</taxon>
        <taxon>Astigmata</taxon>
        <taxon>Psoroptidia</taxon>
        <taxon>Sarcoptoidea</taxon>
        <taxon>Sarcoptidae</taxon>
        <taxon>Sarcoptinae</taxon>
        <taxon>Sarcoptes</taxon>
    </lineage>
</organism>
<dbReference type="Proteomes" id="UP000616769">
    <property type="component" value="Unassembled WGS sequence"/>
</dbReference>
<evidence type="ECO:0000313" key="7">
    <source>
        <dbReference type="EMBL" id="KPM11691.1"/>
    </source>
</evidence>
<keyword evidence="4" id="KW-0812">Transmembrane</keyword>
<dbReference type="EMBL" id="JXLN01017759">
    <property type="protein sequence ID" value="KPM11691.1"/>
    <property type="molecule type" value="Genomic_DNA"/>
</dbReference>
<name>A0A132AL45_SARSC</name>
<dbReference type="GO" id="GO:0000139">
    <property type="term" value="C:Golgi membrane"/>
    <property type="evidence" value="ECO:0007669"/>
    <property type="project" value="InterPro"/>
</dbReference>
<evidence type="ECO:0000256" key="2">
    <source>
        <dbReference type="ARBA" id="ARBA00009976"/>
    </source>
</evidence>
<evidence type="ECO:0000313" key="8">
    <source>
        <dbReference type="Proteomes" id="UP000616769"/>
    </source>
</evidence>
<dbReference type="PANTHER" id="PTHR10231">
    <property type="entry name" value="NUCLEOTIDE-SUGAR TRANSMEMBRANE TRANSPORTER"/>
    <property type="match status" value="1"/>
</dbReference>
<comment type="subcellular location">
    <subcellularLocation>
        <location evidence="1">Membrane</location>
        <topology evidence="1">Multi-pass membrane protein</topology>
    </subcellularLocation>
</comment>
<comment type="caution">
    <text evidence="7">The sequence shown here is derived from an EMBL/GenBank/DDBJ whole genome shotgun (WGS) entry which is preliminary data.</text>
</comment>
<proteinExistence type="inferred from homology"/>
<evidence type="ECO:0000256" key="6">
    <source>
        <dbReference type="ARBA" id="ARBA00023136"/>
    </source>
</evidence>
<evidence type="ECO:0000256" key="5">
    <source>
        <dbReference type="ARBA" id="ARBA00022989"/>
    </source>
</evidence>
<dbReference type="Pfam" id="PF04142">
    <property type="entry name" value="Nuc_sug_transp"/>
    <property type="match status" value="1"/>
</dbReference>
<dbReference type="GO" id="GO:0015165">
    <property type="term" value="F:pyrimidine nucleotide-sugar transmembrane transporter activity"/>
    <property type="evidence" value="ECO:0007669"/>
    <property type="project" value="InterPro"/>
</dbReference>
<comment type="similarity">
    <text evidence="2">Belongs to the nucleotide-sugar transporter family. SLC35A subfamily.</text>
</comment>
<dbReference type="NCBIfam" id="TIGR00803">
    <property type="entry name" value="nst"/>
    <property type="match status" value="1"/>
</dbReference>
<dbReference type="SUPFAM" id="SSF103481">
    <property type="entry name" value="Multidrug resistance efflux transporter EmrE"/>
    <property type="match status" value="1"/>
</dbReference>
<accession>A0A132AL45</accession>
<reference evidence="7 8" key="1">
    <citation type="journal article" date="2015" name="Parasit. Vectors">
        <title>Draft genome of the scabies mite.</title>
        <authorList>
            <person name="Rider S.D.Jr."/>
            <person name="Morgan M.S."/>
            <person name="Arlian L.G."/>
        </authorList>
    </citation>
    <scope>NUCLEOTIDE SEQUENCE [LARGE SCALE GENOMIC DNA]</scope>
    <source>
        <strain evidence="7">Arlian Lab</strain>
    </source>
</reference>
<dbReference type="InterPro" id="IPR007271">
    <property type="entry name" value="Nuc_sug_transpt"/>
</dbReference>
<dbReference type="InterPro" id="IPR037185">
    <property type="entry name" value="EmrE-like"/>
</dbReference>
<gene>
    <name evidence="7" type="ORF">QR98_0102640</name>
</gene>
<protein>
    <submittedName>
        <fullName evidence="7">UDP-galactose translocator-like protein</fullName>
    </submittedName>
</protein>
<evidence type="ECO:0000256" key="3">
    <source>
        <dbReference type="ARBA" id="ARBA00022597"/>
    </source>
</evidence>
<keyword evidence="5" id="KW-1133">Transmembrane helix</keyword>
<dbReference type="VEuPathDB" id="VectorBase:SSCA002127"/>